<evidence type="ECO:0000313" key="2">
    <source>
        <dbReference type="Proteomes" id="UP000019241"/>
    </source>
</evidence>
<dbReference type="PATRIC" id="fig|1265822.4.peg.1816"/>
<accession>W7DM76</accession>
<organism evidence="1 2">
    <name type="scientific">Listeria fleischmannii FSL S10-1203</name>
    <dbReference type="NCBI Taxonomy" id="1265822"/>
    <lineage>
        <taxon>Bacteria</taxon>
        <taxon>Bacillati</taxon>
        <taxon>Bacillota</taxon>
        <taxon>Bacilli</taxon>
        <taxon>Bacillales</taxon>
        <taxon>Listeriaceae</taxon>
        <taxon>Listeria</taxon>
    </lineage>
</organism>
<dbReference type="RefSeq" id="WP_254259969.1">
    <property type="nucleotide sequence ID" value="NZ_AODM01000031.1"/>
</dbReference>
<comment type="caution">
    <text evidence="1">The sequence shown here is derived from an EMBL/GenBank/DDBJ whole genome shotgun (WGS) entry which is preliminary data.</text>
</comment>
<proteinExistence type="predicted"/>
<dbReference type="Pfam" id="PF13876">
    <property type="entry name" value="Phage_gp49_66"/>
    <property type="match status" value="1"/>
</dbReference>
<dbReference type="InterPro" id="IPR025915">
    <property type="entry name" value="Phage_gp49_66"/>
</dbReference>
<evidence type="ECO:0000313" key="1">
    <source>
        <dbReference type="EMBL" id="EUJ56430.1"/>
    </source>
</evidence>
<protein>
    <submittedName>
        <fullName evidence="1">Uncharacterized protein</fullName>
    </submittedName>
</protein>
<reference evidence="1 2" key="1">
    <citation type="submission" date="2012-12" db="EMBL/GenBank/DDBJ databases">
        <title>Novel taxa of Listeriaceae from agricultural environments in the United States.</title>
        <authorList>
            <person name="den Bakker H.C."/>
            <person name="Allred A."/>
            <person name="Warchocki S."/>
            <person name="Wright E.M."/>
            <person name="Burrell A."/>
            <person name="Nightingale K.K."/>
            <person name="Kephart D."/>
            <person name="Wiedmann M."/>
        </authorList>
    </citation>
    <scope>NUCLEOTIDE SEQUENCE [LARGE SCALE GENOMIC DNA]</scope>
    <source>
        <strain evidence="1 2">FSL S10-1203</strain>
    </source>
</reference>
<dbReference type="AlphaFoldDB" id="W7DM76"/>
<sequence length="174" mass="19441">MTKDGVNTFGKTAEQLSSVFRELSKAINRAVDTTKELQFQMNEAVSYVSRELNLSEDEKEQVIKMIAYLVSNNMASNFMDAAKKISKDKDFINNSVPSERIRSLLTSATVKVNTAFDKTTVVTVKLENGFTITESSGAVNKSNYDVEIGKDICIKKNRRQTLGTRRLSLAKQTI</sequence>
<dbReference type="Proteomes" id="UP000019241">
    <property type="component" value="Unassembled WGS sequence"/>
</dbReference>
<gene>
    <name evidence="1" type="ORF">MCOL2_08946</name>
</gene>
<name>W7DM76_9LIST</name>
<dbReference type="EMBL" id="AODM01000031">
    <property type="protein sequence ID" value="EUJ56430.1"/>
    <property type="molecule type" value="Genomic_DNA"/>
</dbReference>